<reference evidence="2 3" key="1">
    <citation type="submission" date="2005-03" db="EMBL/GenBank/DDBJ databases">
        <title>Brevibacillus brevis strain 47, complete genome.</title>
        <authorList>
            <person name="Hosoyama A."/>
            <person name="Yamada R."/>
            <person name="Hongo Y."/>
            <person name="Terui Y."/>
            <person name="Ankai A."/>
            <person name="Masuyama W."/>
            <person name="Sekiguchi M."/>
            <person name="Takeda T."/>
            <person name="Asano K."/>
            <person name="Ohji S."/>
            <person name="Ichikawa N."/>
            <person name="Narita S."/>
            <person name="Aoki N."/>
            <person name="Miura H."/>
            <person name="Matsushita S."/>
            <person name="Sekigawa T."/>
            <person name="Yamagata H."/>
            <person name="Yoshikawa H."/>
            <person name="Udaka S."/>
            <person name="Tanikawa S."/>
            <person name="Fujita N."/>
        </authorList>
    </citation>
    <scope>NUCLEOTIDE SEQUENCE [LARGE SCALE GENOMIC DNA]</scope>
    <source>
        <strain evidence="3">47 / JCM 6285 / NBRC 100599</strain>
    </source>
</reference>
<feature type="domain" description="Histidine kinase/HSP90-like ATPase" evidence="1">
    <location>
        <begin position="1"/>
        <end position="35"/>
    </location>
</feature>
<dbReference type="Gene3D" id="3.30.565.10">
    <property type="entry name" value="Histidine kinase-like ATPase, C-terminal domain"/>
    <property type="match status" value="1"/>
</dbReference>
<keyword evidence="3" id="KW-1185">Reference proteome</keyword>
<dbReference type="RefSeq" id="WP_012684707.1">
    <property type="nucleotide sequence ID" value="NC_012491.1"/>
</dbReference>
<dbReference type="SUPFAM" id="SSF55874">
    <property type="entry name" value="ATPase domain of HSP90 chaperone/DNA topoisomerase II/histidine kinase"/>
    <property type="match status" value="1"/>
</dbReference>
<evidence type="ECO:0000313" key="2">
    <source>
        <dbReference type="EMBL" id="BAH41952.1"/>
    </source>
</evidence>
<evidence type="ECO:0000259" key="1">
    <source>
        <dbReference type="Pfam" id="PF02518"/>
    </source>
</evidence>
<sequence length="36" mass="3863">MGLTLCKQIADSHGAELRFASEPDKGTTAKLVLPTY</sequence>
<dbReference type="Pfam" id="PF02518">
    <property type="entry name" value="HATPase_c"/>
    <property type="match status" value="1"/>
</dbReference>
<dbReference type="EMBL" id="AP008955">
    <property type="protein sequence ID" value="BAH41952.1"/>
    <property type="molecule type" value="Genomic_DNA"/>
</dbReference>
<dbReference type="InterPro" id="IPR003594">
    <property type="entry name" value="HATPase_dom"/>
</dbReference>
<protein>
    <recommendedName>
        <fullName evidence="1">Histidine kinase/HSP90-like ATPase domain-containing protein</fullName>
    </recommendedName>
</protein>
<proteinExistence type="predicted"/>
<dbReference type="KEGG" id="bbe:BBR47_09750"/>
<dbReference type="HOGENOM" id="CLU_3354949_0_0_9"/>
<dbReference type="AlphaFoldDB" id="C0Z5Z5"/>
<dbReference type="Proteomes" id="UP000001877">
    <property type="component" value="Chromosome"/>
</dbReference>
<name>C0Z5Z5_BREBN</name>
<accession>C0Z5Z5</accession>
<organism evidence="2 3">
    <name type="scientific">Brevibacillus brevis (strain 47 / JCM 6285 / NBRC 100599)</name>
    <dbReference type="NCBI Taxonomy" id="358681"/>
    <lineage>
        <taxon>Bacteria</taxon>
        <taxon>Bacillati</taxon>
        <taxon>Bacillota</taxon>
        <taxon>Bacilli</taxon>
        <taxon>Bacillales</taxon>
        <taxon>Paenibacillaceae</taxon>
        <taxon>Brevibacillus</taxon>
    </lineage>
</organism>
<dbReference type="STRING" id="358681.BBR47_09750"/>
<dbReference type="InterPro" id="IPR036890">
    <property type="entry name" value="HATPase_C_sf"/>
</dbReference>
<evidence type="ECO:0000313" key="3">
    <source>
        <dbReference type="Proteomes" id="UP000001877"/>
    </source>
</evidence>
<gene>
    <name evidence="2" type="ordered locus">BBR47_09750</name>
</gene>